<accession>A0A8B7N2A5</accession>
<evidence type="ECO:0000256" key="4">
    <source>
        <dbReference type="ARBA" id="ARBA00023163"/>
    </source>
</evidence>
<dbReference type="Pfam" id="PF00250">
    <property type="entry name" value="Forkhead"/>
    <property type="match status" value="1"/>
</dbReference>
<dbReference type="InterPro" id="IPR036388">
    <property type="entry name" value="WH-like_DNA-bd_sf"/>
</dbReference>
<dbReference type="InterPro" id="IPR049624">
    <property type="entry name" value="FOXN1_4"/>
</dbReference>
<feature type="compositionally biased region" description="Low complexity" evidence="7">
    <location>
        <begin position="227"/>
        <end position="246"/>
    </location>
</feature>
<evidence type="ECO:0000259" key="8">
    <source>
        <dbReference type="PROSITE" id="PS50039"/>
    </source>
</evidence>
<dbReference type="RefSeq" id="XP_018007956.1">
    <property type="nucleotide sequence ID" value="XM_018152467.2"/>
</dbReference>
<evidence type="ECO:0000256" key="6">
    <source>
        <dbReference type="PROSITE-ProRule" id="PRU00089"/>
    </source>
</evidence>
<dbReference type="InterPro" id="IPR001766">
    <property type="entry name" value="Fork_head_dom"/>
</dbReference>
<proteinExistence type="predicted"/>
<evidence type="ECO:0000256" key="5">
    <source>
        <dbReference type="ARBA" id="ARBA00023242"/>
    </source>
</evidence>
<evidence type="ECO:0000313" key="9">
    <source>
        <dbReference type="Proteomes" id="UP000694843"/>
    </source>
</evidence>
<dbReference type="GO" id="GO:0000976">
    <property type="term" value="F:transcription cis-regulatory region binding"/>
    <property type="evidence" value="ECO:0007669"/>
    <property type="project" value="TreeGrafter"/>
</dbReference>
<evidence type="ECO:0000256" key="1">
    <source>
        <dbReference type="ARBA" id="ARBA00022473"/>
    </source>
</evidence>
<keyword evidence="3 6" id="KW-0238">DNA-binding</keyword>
<reference evidence="10" key="1">
    <citation type="submission" date="2025-08" db="UniProtKB">
        <authorList>
            <consortium name="RefSeq"/>
        </authorList>
    </citation>
    <scope>IDENTIFICATION</scope>
    <source>
        <tissue evidence="10">Whole organism</tissue>
    </source>
</reference>
<keyword evidence="2" id="KW-0805">Transcription regulation</keyword>
<dbReference type="AlphaFoldDB" id="A0A8B7N2A5"/>
<evidence type="ECO:0000256" key="2">
    <source>
        <dbReference type="ARBA" id="ARBA00023015"/>
    </source>
</evidence>
<dbReference type="KEGG" id="hazt:108665689"/>
<dbReference type="PANTHER" id="PTHR46721">
    <property type="entry name" value="FORKHEAD BOX PROTEIN N1"/>
    <property type="match status" value="1"/>
</dbReference>
<feature type="domain" description="Fork-head" evidence="8">
    <location>
        <begin position="364"/>
        <end position="462"/>
    </location>
</feature>
<dbReference type="CDD" id="cd20030">
    <property type="entry name" value="FH_FOXN1-like"/>
    <property type="match status" value="1"/>
</dbReference>
<dbReference type="PROSITE" id="PS00658">
    <property type="entry name" value="FORK_HEAD_2"/>
    <property type="match status" value="1"/>
</dbReference>
<feature type="region of interest" description="Disordered" evidence="7">
    <location>
        <begin position="226"/>
        <end position="246"/>
    </location>
</feature>
<dbReference type="Proteomes" id="UP000694843">
    <property type="component" value="Unplaced"/>
</dbReference>
<dbReference type="Gene3D" id="1.10.10.10">
    <property type="entry name" value="Winged helix-like DNA-binding domain superfamily/Winged helix DNA-binding domain"/>
    <property type="match status" value="1"/>
</dbReference>
<gene>
    <name evidence="10" type="primary">LOC108665689</name>
</gene>
<keyword evidence="9" id="KW-1185">Reference proteome</keyword>
<feature type="DNA-binding region" description="Fork-head" evidence="6">
    <location>
        <begin position="364"/>
        <end position="462"/>
    </location>
</feature>
<keyword evidence="4" id="KW-0804">Transcription</keyword>
<evidence type="ECO:0000256" key="7">
    <source>
        <dbReference type="SAM" id="MobiDB-lite"/>
    </source>
</evidence>
<dbReference type="PANTHER" id="PTHR46721:SF3">
    <property type="entry name" value="FORKHEAD BOX N1"/>
    <property type="match status" value="1"/>
</dbReference>
<dbReference type="GeneID" id="108665689"/>
<dbReference type="PROSITE" id="PS50039">
    <property type="entry name" value="FORK_HEAD_3"/>
    <property type="match status" value="1"/>
</dbReference>
<dbReference type="OrthoDB" id="10070006at2759"/>
<evidence type="ECO:0000313" key="10">
    <source>
        <dbReference type="RefSeq" id="XP_018007956.1"/>
    </source>
</evidence>
<dbReference type="SMART" id="SM00339">
    <property type="entry name" value="FH"/>
    <property type="match status" value="1"/>
</dbReference>
<dbReference type="InterPro" id="IPR036390">
    <property type="entry name" value="WH_DNA-bd_sf"/>
</dbReference>
<protein>
    <submittedName>
        <fullName evidence="10">Uncharacterized protein LOC108665689</fullName>
    </submittedName>
</protein>
<dbReference type="InterPro" id="IPR030456">
    <property type="entry name" value="TF_fork_head_CS_2"/>
</dbReference>
<dbReference type="GO" id="GO:0000981">
    <property type="term" value="F:DNA-binding transcription factor activity, RNA polymerase II-specific"/>
    <property type="evidence" value="ECO:0007669"/>
    <property type="project" value="TreeGrafter"/>
</dbReference>
<name>A0A8B7N2A5_HYAAZ</name>
<dbReference type="SUPFAM" id="SSF46785">
    <property type="entry name" value="Winged helix' DNA-binding domain"/>
    <property type="match status" value="1"/>
</dbReference>
<comment type="subcellular location">
    <subcellularLocation>
        <location evidence="6">Nucleus</location>
    </subcellularLocation>
</comment>
<organism evidence="9 10">
    <name type="scientific">Hyalella azteca</name>
    <name type="common">Amphipod</name>
    <dbReference type="NCBI Taxonomy" id="294128"/>
    <lineage>
        <taxon>Eukaryota</taxon>
        <taxon>Metazoa</taxon>
        <taxon>Ecdysozoa</taxon>
        <taxon>Arthropoda</taxon>
        <taxon>Crustacea</taxon>
        <taxon>Multicrustacea</taxon>
        <taxon>Malacostraca</taxon>
        <taxon>Eumalacostraca</taxon>
        <taxon>Peracarida</taxon>
        <taxon>Amphipoda</taxon>
        <taxon>Senticaudata</taxon>
        <taxon>Talitrida</taxon>
        <taxon>Talitroidea</taxon>
        <taxon>Hyalellidae</taxon>
        <taxon>Hyalella</taxon>
    </lineage>
</organism>
<dbReference type="GO" id="GO:0005634">
    <property type="term" value="C:nucleus"/>
    <property type="evidence" value="ECO:0007669"/>
    <property type="project" value="UniProtKB-SubCell"/>
</dbReference>
<sequence length="715" mass="75801">MDLFLLNGEPDDLSLQDMIEKDMKSELSLSTYDHDFESDMCMGAFEPLFDGLPSMDVDLPGGIMTPPASSSAHSSCSSTASSLEDDQASVCMEQSLSDITWYSGTHGKDILFDLDNAIMVNPSVVLPSSLALRVSTHPGQIITSEAATCLFTSPGLVSPSLVGCNADVSPLLTSPSPLLSSSSVMLSSCNGDNTTQSDTLLSEAQPTRVSLPSILSPSIYIKTETLQSSTPSSVSQSTSASSSQVTVLRPTVTVSSGGVVNSSLNPSTTLITSPKQLTQQQIANSLVTHHQTLGVHNRAQLSSSNGYSGNRTPHNNVVHSSDVTATSIASVHTTINNGPMFRGKPGGARSVSSRRGGDERALPKPAYSYSCLIALALKNSSSGSLPVSEIYSFMCEYFPYFRTAPNGWKNSVRHNLSLNKCFEKIEKPVVSGNNQRKGCLWALNPSKVHKMDEEIQKWSKKDLQGIRDAMSTPDMLGALERGEMKFEAASSASSCSEDDDDDDEVDALTLTEPPSSMTVLNRGSIQQTRTALHVTKCQQPAILRQSNTHRQQQILATKVSATLPSSPEYILPDSTMTEISFQTSAGGIIDSLGNEISIDDEVSSSSNICVTATDVSPIASVVVSNNVSSLGSIVASNNSITHLTSGVVTSNLGNITANISAAANVSVLSSPRSLVLRKLPLAPVRASSLRANYVYSPLGSPHGLNRLVLSNAKIA</sequence>
<dbReference type="PRINTS" id="PR00053">
    <property type="entry name" value="FORKHEAD"/>
</dbReference>
<keyword evidence="1" id="KW-0217">Developmental protein</keyword>
<feature type="region of interest" description="Disordered" evidence="7">
    <location>
        <begin position="335"/>
        <end position="359"/>
    </location>
</feature>
<keyword evidence="5 6" id="KW-0539">Nucleus</keyword>
<evidence type="ECO:0000256" key="3">
    <source>
        <dbReference type="ARBA" id="ARBA00023125"/>
    </source>
</evidence>